<accession>A0ABU5LQ04</accession>
<dbReference type="Pfam" id="PF03060">
    <property type="entry name" value="NMO"/>
    <property type="match status" value="1"/>
</dbReference>
<dbReference type="PANTHER" id="PTHR32332">
    <property type="entry name" value="2-NITROPROPANE DIOXYGENASE"/>
    <property type="match status" value="1"/>
</dbReference>
<dbReference type="EMBL" id="JAOBTW010000007">
    <property type="protein sequence ID" value="MDZ7282019.1"/>
    <property type="molecule type" value="Genomic_DNA"/>
</dbReference>
<dbReference type="InterPro" id="IPR013785">
    <property type="entry name" value="Aldolase_TIM"/>
</dbReference>
<dbReference type="RefSeq" id="WP_322539171.1">
    <property type="nucleotide sequence ID" value="NZ_JAOBTW010000007.1"/>
</dbReference>
<dbReference type="PANTHER" id="PTHR32332:SF18">
    <property type="entry name" value="2-NITROPROPANE DIOXYGENASE"/>
    <property type="match status" value="1"/>
</dbReference>
<evidence type="ECO:0000313" key="2">
    <source>
        <dbReference type="Proteomes" id="UP001292182"/>
    </source>
</evidence>
<gene>
    <name evidence="1" type="ORF">N4G62_08275</name>
</gene>
<dbReference type="GO" id="GO:0004497">
    <property type="term" value="F:monooxygenase activity"/>
    <property type="evidence" value="ECO:0007669"/>
    <property type="project" value="UniProtKB-KW"/>
</dbReference>
<keyword evidence="1" id="KW-0503">Monooxygenase</keyword>
<dbReference type="Proteomes" id="UP001292182">
    <property type="component" value="Unassembled WGS sequence"/>
</dbReference>
<keyword evidence="1" id="KW-0560">Oxidoreductase</keyword>
<keyword evidence="2" id="KW-1185">Reference proteome</keyword>
<dbReference type="SUPFAM" id="SSF51412">
    <property type="entry name" value="Inosine monophosphate dehydrogenase (IMPDH)"/>
    <property type="match status" value="1"/>
</dbReference>
<dbReference type="Gene3D" id="3.20.20.70">
    <property type="entry name" value="Aldolase class I"/>
    <property type="match status" value="1"/>
</dbReference>
<comment type="caution">
    <text evidence="1">The sequence shown here is derived from an EMBL/GenBank/DDBJ whole genome shotgun (WGS) entry which is preliminary data.</text>
</comment>
<sequence length="467" mass="51510">MFKGLSPILYNGREVWPLIEGGKGVAATNHASAGAWAAAGGVGTVSAVNADSYDAEGKIIPQIYRALTRRERHEELIEYAIEGAVQQVKRAWDIAGGKGAININVLWEMGGAQRVLEGVLARTKGLVAGVTCGAGMPYKLSEIAAHHQVSYLPIVSSGRAFRALWKRAYSKASEWLAAVVYEDPWLAGGHNGLSNAEDPLQPQDPYPRVKALRDTMREGGISDEVPIVMAGGVWYLRDWNDWIDNPELGKIAFQFGTRPLLTQESPIPEEWKQRLMTIEEGDVLLHRFSPTGFYSSAVRNPFLRGLEARSERQIAFSTQEAGDHVFQLDVGVKGKNFWVTKGDLLRAREWFGAGFTMALKTPDNTLVFVSPEEAKEIRKDQADCMGCLSQCLFSSWADSETNSTGRLADPRSFCIQKTLQEIAHGGDVEQNLMFAGHAAYNFKRDPFYSNGFVPTVKQLVDRILTGD</sequence>
<reference evidence="2" key="1">
    <citation type="submission" date="2023-07" db="EMBL/GenBank/DDBJ databases">
        <title>Whole genome sequence analysis of rice epiphytic Sphingomonas sanguinis OsEp_Plm_15B2.</title>
        <authorList>
            <person name="Sahu K.P."/>
            <person name="Asharani P."/>
            <person name="Reddy B."/>
            <person name="Kumar A."/>
        </authorList>
    </citation>
    <scope>NUCLEOTIDE SEQUENCE [LARGE SCALE GENOMIC DNA]</scope>
    <source>
        <strain evidence="2">OsEp_Plm_15B2</strain>
    </source>
</reference>
<evidence type="ECO:0000313" key="1">
    <source>
        <dbReference type="EMBL" id="MDZ7282019.1"/>
    </source>
</evidence>
<proteinExistence type="predicted"/>
<organism evidence="1 2">
    <name type="scientific">Sphingomonas sanguinis</name>
    <dbReference type="NCBI Taxonomy" id="33051"/>
    <lineage>
        <taxon>Bacteria</taxon>
        <taxon>Pseudomonadati</taxon>
        <taxon>Pseudomonadota</taxon>
        <taxon>Alphaproteobacteria</taxon>
        <taxon>Sphingomonadales</taxon>
        <taxon>Sphingomonadaceae</taxon>
        <taxon>Sphingomonas</taxon>
    </lineage>
</organism>
<protein>
    <submittedName>
        <fullName evidence="1">Nitronate monooxygenase</fullName>
    </submittedName>
</protein>
<name>A0ABU5LQ04_9SPHN</name>